<sequence length="639" mass="69639">MPMSVAGALALIAVVGLGCQWLAWRVKLPAILFLLLSGVLLGPGLGWIQPDYLFKELLFPLVSLSVAIILFEGSLTLHLTQIKDVGKVVRRLVTFGALVTWAMIALAARWLIGLNWDMAWLFGALVVVTGPTVIVPMLRTIRVNARIGNILRWEGIIIDPIGALLAVLVFEWIISRSAEGGPLGHTALLFAEVVGVGGLTGLVTGYALGQALRRHWLPDYLQALATLALVLGSFTFANHLAHESGLLTVAVMGMLLANMKGVEIEGILSFKENLTVMLISGLFILLAARLDLHDLWMLGAPAIALLLVIHFIVRPVSVWLCSWGSELSWKDKAMIAWIGPRGIVAAAVSALFALRLEQNGVADAQVLSALSFAVIIGTVLFQSATARPLAKRLGVAEPEPRGFIFIGANTVARELAKLLEQNQVPVLMVDPSWENIREARMAGLRTFHGNPLSRHADTYLDLVGYGRMLALSPQREVNVLASLRYRPEFGRRNIFALQTSKDTQTSARQLISEEYQGRYLGATGGSEGLTYSKFASLIRQGARLRTTRLSDDFTFDAWKAQHGSDRCPLFAITPKGEVQIFSNEASPQPRSGWLLLSFDMDVEKEKEKVQIKAQEKSQASAEKAERSGDEALSSSPATS</sequence>
<evidence type="ECO:0000256" key="2">
    <source>
        <dbReference type="ARBA" id="ARBA00022448"/>
    </source>
</evidence>
<dbReference type="Pfam" id="PF02254">
    <property type="entry name" value="TrkA_N"/>
    <property type="match status" value="1"/>
</dbReference>
<keyword evidence="5 10" id="KW-0812">Transmembrane</keyword>
<keyword evidence="3" id="KW-0050">Antiport</keyword>
<gene>
    <name evidence="13" type="ORF">C4K68_24785</name>
</gene>
<dbReference type="GO" id="GO:1902600">
    <property type="term" value="P:proton transmembrane transport"/>
    <property type="evidence" value="ECO:0007669"/>
    <property type="project" value="InterPro"/>
</dbReference>
<feature type="transmembrane region" description="Helical" evidence="10">
    <location>
        <begin position="150"/>
        <end position="174"/>
    </location>
</feature>
<dbReference type="Gene3D" id="1.20.1530.20">
    <property type="match status" value="1"/>
</dbReference>
<feature type="transmembrane region" description="Helical" evidence="10">
    <location>
        <begin position="186"/>
        <end position="208"/>
    </location>
</feature>
<name>A0A2S5KIV7_9PROT</name>
<keyword evidence="4" id="KW-1003">Cell membrane</keyword>
<dbReference type="InterPro" id="IPR003148">
    <property type="entry name" value="RCK_N"/>
</dbReference>
<dbReference type="AlphaFoldDB" id="A0A2S5KIV7"/>
<evidence type="ECO:0000313" key="14">
    <source>
        <dbReference type="Proteomes" id="UP000238196"/>
    </source>
</evidence>
<accession>A0A2S5KIV7</accession>
<evidence type="ECO:0000256" key="5">
    <source>
        <dbReference type="ARBA" id="ARBA00022692"/>
    </source>
</evidence>
<dbReference type="GO" id="GO:0005886">
    <property type="term" value="C:plasma membrane"/>
    <property type="evidence" value="ECO:0007669"/>
    <property type="project" value="UniProtKB-SubCell"/>
</dbReference>
<dbReference type="Gene3D" id="3.40.50.720">
    <property type="entry name" value="NAD(P)-binding Rossmann-like Domain"/>
    <property type="match status" value="1"/>
</dbReference>
<dbReference type="PANTHER" id="PTHR32507">
    <property type="entry name" value="NA(+)/H(+) ANTIPORTER 1"/>
    <property type="match status" value="1"/>
</dbReference>
<comment type="subcellular location">
    <subcellularLocation>
        <location evidence="1">Cell membrane</location>
        <topology evidence="1">Multi-pass membrane protein</topology>
    </subcellularLocation>
</comment>
<feature type="transmembrane region" description="Helical" evidence="10">
    <location>
        <begin position="296"/>
        <end position="313"/>
    </location>
</feature>
<feature type="transmembrane region" description="Helical" evidence="10">
    <location>
        <begin position="366"/>
        <end position="384"/>
    </location>
</feature>
<dbReference type="InterPro" id="IPR038770">
    <property type="entry name" value="Na+/solute_symporter_sf"/>
</dbReference>
<keyword evidence="2" id="KW-0813">Transport</keyword>
<evidence type="ECO:0000256" key="8">
    <source>
        <dbReference type="ARBA" id="ARBA00023136"/>
    </source>
</evidence>
<feature type="transmembrane region" description="Helical" evidence="10">
    <location>
        <begin position="6"/>
        <end position="24"/>
    </location>
</feature>
<evidence type="ECO:0000259" key="11">
    <source>
        <dbReference type="Pfam" id="PF00999"/>
    </source>
</evidence>
<evidence type="ECO:0000256" key="10">
    <source>
        <dbReference type="SAM" id="Phobius"/>
    </source>
</evidence>
<protein>
    <submittedName>
        <fullName evidence="13">Sodium:proton antiporter</fullName>
    </submittedName>
</protein>
<dbReference type="InterPro" id="IPR036291">
    <property type="entry name" value="NAD(P)-bd_dom_sf"/>
</dbReference>
<evidence type="ECO:0000256" key="6">
    <source>
        <dbReference type="ARBA" id="ARBA00022989"/>
    </source>
</evidence>
<feature type="transmembrane region" description="Helical" evidence="10">
    <location>
        <begin position="334"/>
        <end position="354"/>
    </location>
</feature>
<evidence type="ECO:0000256" key="9">
    <source>
        <dbReference type="SAM" id="MobiDB-lite"/>
    </source>
</evidence>
<proteinExistence type="predicted"/>
<feature type="transmembrane region" description="Helical" evidence="10">
    <location>
        <begin position="220"/>
        <end position="238"/>
    </location>
</feature>
<evidence type="ECO:0000256" key="7">
    <source>
        <dbReference type="ARBA" id="ARBA00023065"/>
    </source>
</evidence>
<dbReference type="Proteomes" id="UP000238196">
    <property type="component" value="Unassembled WGS sequence"/>
</dbReference>
<evidence type="ECO:0000256" key="1">
    <source>
        <dbReference type="ARBA" id="ARBA00004651"/>
    </source>
</evidence>
<feature type="transmembrane region" description="Helical" evidence="10">
    <location>
        <begin position="118"/>
        <end position="138"/>
    </location>
</feature>
<dbReference type="SUPFAM" id="SSF51735">
    <property type="entry name" value="NAD(P)-binding Rossmann-fold domains"/>
    <property type="match status" value="1"/>
</dbReference>
<feature type="domain" description="RCK N-terminal" evidence="12">
    <location>
        <begin position="403"/>
        <end position="509"/>
    </location>
</feature>
<feature type="transmembrane region" description="Helical" evidence="10">
    <location>
        <begin position="31"/>
        <end position="49"/>
    </location>
</feature>
<feature type="transmembrane region" description="Helical" evidence="10">
    <location>
        <begin position="92"/>
        <end position="112"/>
    </location>
</feature>
<feature type="transmembrane region" description="Helical" evidence="10">
    <location>
        <begin position="61"/>
        <end position="80"/>
    </location>
</feature>
<evidence type="ECO:0000313" key="13">
    <source>
        <dbReference type="EMBL" id="PPC74543.1"/>
    </source>
</evidence>
<feature type="domain" description="Cation/H+ exchanger transmembrane" evidence="11">
    <location>
        <begin position="17"/>
        <end position="391"/>
    </location>
</feature>
<dbReference type="GO" id="GO:0015297">
    <property type="term" value="F:antiporter activity"/>
    <property type="evidence" value="ECO:0007669"/>
    <property type="project" value="UniProtKB-KW"/>
</dbReference>
<comment type="caution">
    <text evidence="13">The sequence shown here is derived from an EMBL/GenBank/DDBJ whole genome shotgun (WGS) entry which is preliminary data.</text>
</comment>
<organism evidence="13 14">
    <name type="scientific">Proteobacteria bacterium 228</name>
    <dbReference type="NCBI Taxonomy" id="2083153"/>
    <lineage>
        <taxon>Bacteria</taxon>
        <taxon>Pseudomonadati</taxon>
        <taxon>Pseudomonadota</taxon>
    </lineage>
</organism>
<evidence type="ECO:0000259" key="12">
    <source>
        <dbReference type="Pfam" id="PF02254"/>
    </source>
</evidence>
<evidence type="ECO:0000256" key="3">
    <source>
        <dbReference type="ARBA" id="ARBA00022449"/>
    </source>
</evidence>
<dbReference type="EMBL" id="PRLP01000143">
    <property type="protein sequence ID" value="PPC74543.1"/>
    <property type="molecule type" value="Genomic_DNA"/>
</dbReference>
<reference evidence="13 14" key="1">
    <citation type="submission" date="2018-02" db="EMBL/GenBank/DDBJ databases">
        <title>novel marine gammaproteobacteria from coastal saline agro ecosystem.</title>
        <authorList>
            <person name="Krishnan R."/>
            <person name="Ramesh Kumar N."/>
        </authorList>
    </citation>
    <scope>NUCLEOTIDE SEQUENCE [LARGE SCALE GENOMIC DNA]</scope>
    <source>
        <strain evidence="13 14">228</strain>
    </source>
</reference>
<feature type="region of interest" description="Disordered" evidence="9">
    <location>
        <begin position="607"/>
        <end position="639"/>
    </location>
</feature>
<feature type="transmembrane region" description="Helical" evidence="10">
    <location>
        <begin position="274"/>
        <end position="290"/>
    </location>
</feature>
<dbReference type="PANTHER" id="PTHR32507:SF0">
    <property type="entry name" value="NA(+)_H(+) ANTIPORTER 2-RELATED"/>
    <property type="match status" value="1"/>
</dbReference>
<dbReference type="GO" id="GO:0006813">
    <property type="term" value="P:potassium ion transport"/>
    <property type="evidence" value="ECO:0007669"/>
    <property type="project" value="InterPro"/>
</dbReference>
<dbReference type="InterPro" id="IPR006153">
    <property type="entry name" value="Cation/H_exchanger_TM"/>
</dbReference>
<dbReference type="Pfam" id="PF00999">
    <property type="entry name" value="Na_H_Exchanger"/>
    <property type="match status" value="1"/>
</dbReference>
<keyword evidence="8 10" id="KW-0472">Membrane</keyword>
<evidence type="ECO:0000256" key="4">
    <source>
        <dbReference type="ARBA" id="ARBA00022475"/>
    </source>
</evidence>
<keyword evidence="7" id="KW-0406">Ion transport</keyword>
<keyword evidence="6 10" id="KW-1133">Transmembrane helix</keyword>
<dbReference type="OrthoDB" id="570124at2"/>